<evidence type="ECO:0000256" key="1">
    <source>
        <dbReference type="SAM" id="MobiDB-lite"/>
    </source>
</evidence>
<keyword evidence="4" id="KW-1185">Reference proteome</keyword>
<dbReference type="Gene3D" id="2.50.20.20">
    <property type="match status" value="1"/>
</dbReference>
<dbReference type="InterPro" id="IPR029046">
    <property type="entry name" value="LolA/LolB/LppX"/>
</dbReference>
<comment type="caution">
    <text evidence="3">The sequence shown here is derived from an EMBL/GenBank/DDBJ whole genome shotgun (WGS) entry which is preliminary data.</text>
</comment>
<evidence type="ECO:0000313" key="4">
    <source>
        <dbReference type="Proteomes" id="UP001602123"/>
    </source>
</evidence>
<keyword evidence="2" id="KW-0472">Membrane</keyword>
<reference evidence="3 4" key="1">
    <citation type="submission" date="2024-10" db="EMBL/GenBank/DDBJ databases">
        <title>The Natural Products Discovery Center: Release of the First 8490 Sequenced Strains for Exploring Actinobacteria Biosynthetic Diversity.</title>
        <authorList>
            <person name="Kalkreuter E."/>
            <person name="Kautsar S.A."/>
            <person name="Yang D."/>
            <person name="Bader C.D."/>
            <person name="Teijaro C.N."/>
            <person name="Fluegel L."/>
            <person name="Davis C.M."/>
            <person name="Simpson J.R."/>
            <person name="Lauterbach L."/>
            <person name="Steele A.D."/>
            <person name="Gui C."/>
            <person name="Meng S."/>
            <person name="Li G."/>
            <person name="Viehrig K."/>
            <person name="Ye F."/>
            <person name="Su P."/>
            <person name="Kiefer A.F."/>
            <person name="Nichols A."/>
            <person name="Cepeda A.J."/>
            <person name="Yan W."/>
            <person name="Fan B."/>
            <person name="Jiang Y."/>
            <person name="Adhikari A."/>
            <person name="Zheng C.-J."/>
            <person name="Schuster L."/>
            <person name="Cowan T.M."/>
            <person name="Smanski M.J."/>
            <person name="Chevrette M.G."/>
            <person name="De Carvalho L.P.S."/>
            <person name="Shen B."/>
        </authorList>
    </citation>
    <scope>NUCLEOTIDE SEQUENCE [LARGE SCALE GENOMIC DNA]</scope>
    <source>
        <strain evidence="3 4">NPDC001650</strain>
    </source>
</reference>
<dbReference type="RefSeq" id="WP_223267513.1">
    <property type="nucleotide sequence ID" value="NZ_JBIAUT010000017.1"/>
</dbReference>
<dbReference type="EMBL" id="JBIAUT010000017">
    <property type="protein sequence ID" value="MFF4220901.1"/>
    <property type="molecule type" value="Genomic_DNA"/>
</dbReference>
<keyword evidence="2" id="KW-0812">Transmembrane</keyword>
<protein>
    <recommendedName>
        <fullName evidence="5">Lipoprotein</fullName>
    </recommendedName>
</protein>
<feature type="compositionally biased region" description="Basic residues" evidence="1">
    <location>
        <begin position="38"/>
        <end position="51"/>
    </location>
</feature>
<gene>
    <name evidence="3" type="ORF">ACFYZM_32150</name>
</gene>
<dbReference type="SUPFAM" id="SSF89392">
    <property type="entry name" value="Prokaryotic lipoproteins and lipoprotein localization factors"/>
    <property type="match status" value="1"/>
</dbReference>
<proteinExistence type="predicted"/>
<dbReference type="Proteomes" id="UP001602123">
    <property type="component" value="Unassembled WGS sequence"/>
</dbReference>
<keyword evidence="2" id="KW-1133">Transmembrane helix</keyword>
<name>A0ABW6U8L7_9ACTN</name>
<feature type="transmembrane region" description="Helical" evidence="2">
    <location>
        <begin position="52"/>
        <end position="70"/>
    </location>
</feature>
<feature type="region of interest" description="Disordered" evidence="1">
    <location>
        <begin position="34"/>
        <end position="54"/>
    </location>
</feature>
<accession>A0ABW6U8L7</accession>
<sequence>MTTLPGRDGLAHAVVGSNGFHSGSVAGGWQGMVARREGRSRRSRRGGHGRRGGAALAGVTAGGIVLGLLVSGCALRGPAAGEAPELRDTMKSLSGQARQAGDESDPGRARAAVAEAVRTLARAGRARVRTSMETVSGGTRLTIHGAGGYDFERPAGRLTVLVPEDAAGAAEHRPITEVFAPGALFMKNRGAGVPTDKWVRLATASLADGNLLTNGATDPLAAAELLGGAREVTYMRDERVGGVRVRHYWGTIDLGRAVRAAPERDRGALATAAKGFSSGTVAFDAYLDDQGRPRRLRHRFSVASTGPSAPRAPMTVTSTVELYDFGADVDVDLPDAADIYAGKVGSPRN</sequence>
<organism evidence="3 4">
    <name type="scientific">Streptomyces nondiastaticus</name>
    <dbReference type="NCBI Taxonomy" id="3154512"/>
    <lineage>
        <taxon>Bacteria</taxon>
        <taxon>Bacillati</taxon>
        <taxon>Actinomycetota</taxon>
        <taxon>Actinomycetes</taxon>
        <taxon>Kitasatosporales</taxon>
        <taxon>Streptomycetaceae</taxon>
        <taxon>Streptomyces</taxon>
    </lineage>
</organism>
<evidence type="ECO:0008006" key="5">
    <source>
        <dbReference type="Google" id="ProtNLM"/>
    </source>
</evidence>
<evidence type="ECO:0000313" key="3">
    <source>
        <dbReference type="EMBL" id="MFF4220901.1"/>
    </source>
</evidence>
<evidence type="ECO:0000256" key="2">
    <source>
        <dbReference type="SAM" id="Phobius"/>
    </source>
</evidence>